<sequence length="413" mass="41668">MRTTGLQVSGYAFLLRRTELALVTGDARMAHDPLRTQRRATGVGVLLTLLVCGGMLLVAMLRPQPAVDDAGLVADEAGTLHVRVGEAFHPVTNVASGRLLLGAAEDVTTSTSDQLARFATGPALGIPDAPGLVPAPASAWARCADGVVAAPALADAGPVVLDAPSGTWLAVDGRRLLLTEGPVLARALGATPVPVAEDVLAVLDRGPDVALTSLRQTARSGDRVFLTGDDGVAEVTGARRAIAEALTGAPVVEELPVLLSRPEVGGVAALDQVPPDLELADLAASGGPGGSGGSGGPGGSGGSREVCIGEHVVDAGDLESTGVGVPVPGEHFVGPRGTSTVLTERGFVLVSETGVRYSVTSAEDLKVLGLVDGESAGEPETVAFRVLEGLPDGGVLTEERASRTVSSTDTPGW</sequence>
<dbReference type="InterPro" id="IPR007795">
    <property type="entry name" value="T7SS_EccB"/>
</dbReference>
<reference evidence="3" key="1">
    <citation type="submission" date="2022-04" db="EMBL/GenBank/DDBJ databases">
        <title>Corynebacterium kalidii LD5P10.</title>
        <authorList>
            <person name="Sun J.Q."/>
        </authorList>
    </citation>
    <scope>NUCLEOTIDE SEQUENCE</scope>
    <source>
        <strain evidence="3">LD5P10</strain>
    </source>
</reference>
<evidence type="ECO:0000256" key="1">
    <source>
        <dbReference type="SAM" id="MobiDB-lite"/>
    </source>
</evidence>
<dbReference type="InterPro" id="IPR044857">
    <property type="entry name" value="T7SS_EccB_R1"/>
</dbReference>
<keyword evidence="2" id="KW-0472">Membrane</keyword>
<dbReference type="PANTHER" id="PTHR40765">
    <property type="entry name" value="ESX-2 SECRETION SYSTEM ATPASE ECCB2"/>
    <property type="match status" value="1"/>
</dbReference>
<dbReference type="AlphaFoldDB" id="A0A9X1WMS4"/>
<feature type="transmembrane region" description="Helical" evidence="2">
    <location>
        <begin position="43"/>
        <end position="61"/>
    </location>
</feature>
<feature type="compositionally biased region" description="Gly residues" evidence="1">
    <location>
        <begin position="286"/>
        <end position="302"/>
    </location>
</feature>
<protein>
    <submittedName>
        <fullName evidence="3">Type VII secretion protein EccB</fullName>
    </submittedName>
</protein>
<comment type="caution">
    <text evidence="3">The sequence shown here is derived from an EMBL/GenBank/DDBJ whole genome shotgun (WGS) entry which is preliminary data.</text>
</comment>
<feature type="region of interest" description="Disordered" evidence="1">
    <location>
        <begin position="280"/>
        <end position="305"/>
    </location>
</feature>
<name>A0A9X1WMS4_9CORY</name>
<gene>
    <name evidence="3" type="primary">eccB</name>
    <name evidence="3" type="ORF">MUN33_04080</name>
</gene>
<organism evidence="3 4">
    <name type="scientific">Corynebacterium kalidii</name>
    <dbReference type="NCBI Taxonomy" id="2931982"/>
    <lineage>
        <taxon>Bacteria</taxon>
        <taxon>Bacillati</taxon>
        <taxon>Actinomycetota</taxon>
        <taxon>Actinomycetes</taxon>
        <taxon>Mycobacteriales</taxon>
        <taxon>Corynebacteriaceae</taxon>
        <taxon>Corynebacterium</taxon>
    </lineage>
</organism>
<dbReference type="NCBIfam" id="TIGR03919">
    <property type="entry name" value="T7SS_EccB"/>
    <property type="match status" value="1"/>
</dbReference>
<evidence type="ECO:0000256" key="2">
    <source>
        <dbReference type="SAM" id="Phobius"/>
    </source>
</evidence>
<dbReference type="PANTHER" id="PTHR40765:SF2">
    <property type="entry name" value="ESX-2 SECRETION SYSTEM ATPASE ECCB2"/>
    <property type="match status" value="1"/>
</dbReference>
<dbReference type="EMBL" id="JALIEA010000011">
    <property type="protein sequence ID" value="MCJ7857896.1"/>
    <property type="molecule type" value="Genomic_DNA"/>
</dbReference>
<dbReference type="Gene3D" id="3.30.2390.20">
    <property type="entry name" value="Type VII secretion system EccB, repeat 1 domain"/>
    <property type="match status" value="1"/>
</dbReference>
<dbReference type="GO" id="GO:0005576">
    <property type="term" value="C:extracellular region"/>
    <property type="evidence" value="ECO:0007669"/>
    <property type="project" value="TreeGrafter"/>
</dbReference>
<evidence type="ECO:0000313" key="4">
    <source>
        <dbReference type="Proteomes" id="UP001139207"/>
    </source>
</evidence>
<keyword evidence="2" id="KW-0812">Transmembrane</keyword>
<dbReference type="Pfam" id="PF05108">
    <property type="entry name" value="T7SS_ESX1_EccB"/>
    <property type="match status" value="1"/>
</dbReference>
<dbReference type="Proteomes" id="UP001139207">
    <property type="component" value="Unassembled WGS sequence"/>
</dbReference>
<dbReference type="RefSeq" id="WP_244803633.1">
    <property type="nucleotide sequence ID" value="NZ_JALIEA010000011.1"/>
</dbReference>
<accession>A0A9X1WMS4</accession>
<keyword evidence="4" id="KW-1185">Reference proteome</keyword>
<keyword evidence="2" id="KW-1133">Transmembrane helix</keyword>
<evidence type="ECO:0000313" key="3">
    <source>
        <dbReference type="EMBL" id="MCJ7857896.1"/>
    </source>
</evidence>
<proteinExistence type="predicted"/>